<protein>
    <submittedName>
        <fullName evidence="2">Uncharacterized protein</fullName>
    </submittedName>
</protein>
<keyword evidence="3" id="KW-1185">Reference proteome</keyword>
<reference evidence="3" key="1">
    <citation type="journal article" date="2019" name="Int. J. Syst. Evol. Microbiol.">
        <title>The Global Catalogue of Microorganisms (GCM) 10K type strain sequencing project: providing services to taxonomists for standard genome sequencing and annotation.</title>
        <authorList>
            <consortium name="The Broad Institute Genomics Platform"/>
            <consortium name="The Broad Institute Genome Sequencing Center for Infectious Disease"/>
            <person name="Wu L."/>
            <person name="Ma J."/>
        </authorList>
    </citation>
    <scope>NUCLEOTIDE SEQUENCE [LARGE SCALE GENOMIC DNA]</scope>
    <source>
        <strain evidence="3">JCM 15577</strain>
    </source>
</reference>
<dbReference type="Proteomes" id="UP001501690">
    <property type="component" value="Unassembled WGS sequence"/>
</dbReference>
<name>A0ABP4U5L7_9MICO</name>
<dbReference type="RefSeq" id="WP_344070808.1">
    <property type="nucleotide sequence ID" value="NZ_BAAAPL010000001.1"/>
</dbReference>
<evidence type="ECO:0000256" key="1">
    <source>
        <dbReference type="SAM" id="MobiDB-lite"/>
    </source>
</evidence>
<comment type="caution">
    <text evidence="2">The sequence shown here is derived from an EMBL/GenBank/DDBJ whole genome shotgun (WGS) entry which is preliminary data.</text>
</comment>
<accession>A0ABP4U5L7</accession>
<sequence>MSDFWRWMPLSQRTPQDESAVTDDRRAALDEVLGAVLDLPLPGQSATERMSAVAHSAGLARIWSAAGGDVDRFRALLRARRCSIRTLSRAVAAALRLAREAARALPLDPMVAGAVALYAQAAGPFERRAVVRGHTVRATDADWAFGTGPVLEGPAVEVASFLLGVGDEPPQPPTAPGAQTEGTSTQP</sequence>
<gene>
    <name evidence="2" type="ORF">GCM10009808_14130</name>
</gene>
<organism evidence="2 3">
    <name type="scientific">Microbacterium sediminicola</name>
    <dbReference type="NCBI Taxonomy" id="415210"/>
    <lineage>
        <taxon>Bacteria</taxon>
        <taxon>Bacillati</taxon>
        <taxon>Actinomycetota</taxon>
        <taxon>Actinomycetes</taxon>
        <taxon>Micrococcales</taxon>
        <taxon>Microbacteriaceae</taxon>
        <taxon>Microbacterium</taxon>
    </lineage>
</organism>
<evidence type="ECO:0000313" key="3">
    <source>
        <dbReference type="Proteomes" id="UP001501690"/>
    </source>
</evidence>
<feature type="region of interest" description="Disordered" evidence="1">
    <location>
        <begin position="164"/>
        <end position="187"/>
    </location>
</feature>
<evidence type="ECO:0000313" key="2">
    <source>
        <dbReference type="EMBL" id="GAA1697855.1"/>
    </source>
</evidence>
<proteinExistence type="predicted"/>
<dbReference type="EMBL" id="BAAAPL010000001">
    <property type="protein sequence ID" value="GAA1697855.1"/>
    <property type="molecule type" value="Genomic_DNA"/>
</dbReference>